<evidence type="ECO:0000256" key="11">
    <source>
        <dbReference type="HAMAP-Rule" id="MF_00137"/>
    </source>
</evidence>
<evidence type="ECO:0000256" key="8">
    <source>
        <dbReference type="ARBA" id="ARBA00022840"/>
    </source>
</evidence>
<evidence type="ECO:0000256" key="10">
    <source>
        <dbReference type="ARBA" id="ARBA00048475"/>
    </source>
</evidence>
<dbReference type="Proteomes" id="UP000318834">
    <property type="component" value="Unassembled WGS sequence"/>
</dbReference>
<comment type="catalytic activity">
    <reaction evidence="10 11">
        <text>5-amino-1-(5-phospho-D-ribosyl)imidazole-4-carboxylate + L-aspartate + ATP = (2S)-2-[5-amino-1-(5-phospho-beta-D-ribosyl)imidazole-4-carboxamido]succinate + ADP + phosphate + 2 H(+)</text>
        <dbReference type="Rhea" id="RHEA:22628"/>
        <dbReference type="ChEBI" id="CHEBI:15378"/>
        <dbReference type="ChEBI" id="CHEBI:29991"/>
        <dbReference type="ChEBI" id="CHEBI:30616"/>
        <dbReference type="ChEBI" id="CHEBI:43474"/>
        <dbReference type="ChEBI" id="CHEBI:58443"/>
        <dbReference type="ChEBI" id="CHEBI:77657"/>
        <dbReference type="ChEBI" id="CHEBI:456216"/>
        <dbReference type="EC" id="6.3.2.6"/>
    </reaction>
</comment>
<comment type="caution">
    <text evidence="13">The sequence shown here is derived from an EMBL/GenBank/DDBJ whole genome shotgun (WGS) entry which is preliminary data.</text>
</comment>
<reference evidence="13 14" key="1">
    <citation type="journal article" date="2019" name="Nat. Microbiol.">
        <title>Mediterranean grassland soil C-N compound turnover is dependent on rainfall and depth, and is mediated by genomically divergent microorganisms.</title>
        <authorList>
            <person name="Diamond S."/>
            <person name="Andeer P.F."/>
            <person name="Li Z."/>
            <person name="Crits-Christoph A."/>
            <person name="Burstein D."/>
            <person name="Anantharaman K."/>
            <person name="Lane K.R."/>
            <person name="Thomas B.C."/>
            <person name="Pan C."/>
            <person name="Northen T.R."/>
            <person name="Banfield J.F."/>
        </authorList>
    </citation>
    <scope>NUCLEOTIDE SEQUENCE [LARGE SCALE GENOMIC DNA]</scope>
    <source>
        <strain evidence="13">NP_8</strain>
    </source>
</reference>
<dbReference type="PANTHER" id="PTHR43700">
    <property type="entry name" value="PHOSPHORIBOSYLAMINOIMIDAZOLE-SUCCINOCARBOXAMIDE SYNTHASE"/>
    <property type="match status" value="1"/>
</dbReference>
<dbReference type="EMBL" id="VBAP01000055">
    <property type="protein sequence ID" value="TMI74632.1"/>
    <property type="molecule type" value="Genomic_DNA"/>
</dbReference>
<dbReference type="Gene3D" id="3.30.470.20">
    <property type="entry name" value="ATP-grasp fold, B domain"/>
    <property type="match status" value="1"/>
</dbReference>
<dbReference type="NCBIfam" id="NF010568">
    <property type="entry name" value="PRK13961.1"/>
    <property type="match status" value="1"/>
</dbReference>
<dbReference type="AlphaFoldDB" id="A0A537IUA8"/>
<dbReference type="UniPathway" id="UPA00074">
    <property type="reaction ID" value="UER00131"/>
</dbReference>
<evidence type="ECO:0000256" key="7">
    <source>
        <dbReference type="ARBA" id="ARBA00022755"/>
    </source>
</evidence>
<dbReference type="GO" id="GO:0006189">
    <property type="term" value="P:'de novo' IMP biosynthetic process"/>
    <property type="evidence" value="ECO:0007669"/>
    <property type="project" value="UniProtKB-UniRule"/>
</dbReference>
<dbReference type="CDD" id="cd01414">
    <property type="entry name" value="SAICAR_synt_Sc"/>
    <property type="match status" value="1"/>
</dbReference>
<dbReference type="NCBIfam" id="TIGR00081">
    <property type="entry name" value="purC"/>
    <property type="match status" value="1"/>
</dbReference>
<dbReference type="InterPro" id="IPR001636">
    <property type="entry name" value="SAICAR_synth"/>
</dbReference>
<dbReference type="GO" id="GO:0005524">
    <property type="term" value="F:ATP binding"/>
    <property type="evidence" value="ECO:0007669"/>
    <property type="project" value="UniProtKB-KW"/>
</dbReference>
<dbReference type="InterPro" id="IPR028923">
    <property type="entry name" value="SAICAR_synt/ADE2_N"/>
</dbReference>
<evidence type="ECO:0000313" key="13">
    <source>
        <dbReference type="EMBL" id="TMI74632.1"/>
    </source>
</evidence>
<dbReference type="SUPFAM" id="SSF56104">
    <property type="entry name" value="SAICAR synthase-like"/>
    <property type="match status" value="1"/>
</dbReference>
<accession>A0A537IUA8</accession>
<evidence type="ECO:0000256" key="3">
    <source>
        <dbReference type="ARBA" id="ARBA00012217"/>
    </source>
</evidence>
<gene>
    <name evidence="11" type="primary">purC</name>
    <name evidence="13" type="ORF">E6H05_07880</name>
</gene>
<dbReference type="GO" id="GO:0005737">
    <property type="term" value="C:cytoplasm"/>
    <property type="evidence" value="ECO:0007669"/>
    <property type="project" value="TreeGrafter"/>
</dbReference>
<dbReference type="PANTHER" id="PTHR43700:SF1">
    <property type="entry name" value="PHOSPHORIBOSYLAMINOIMIDAZOLE-SUCCINOCARBOXAMIDE SYNTHASE"/>
    <property type="match status" value="1"/>
</dbReference>
<dbReference type="Gene3D" id="3.30.200.20">
    <property type="entry name" value="Phosphorylase Kinase, domain 1"/>
    <property type="match status" value="1"/>
</dbReference>
<keyword evidence="6 11" id="KW-0547">Nucleotide-binding</keyword>
<evidence type="ECO:0000259" key="12">
    <source>
        <dbReference type="Pfam" id="PF01259"/>
    </source>
</evidence>
<comment type="similarity">
    <text evidence="2 11">Belongs to the SAICAR synthetase family.</text>
</comment>
<evidence type="ECO:0000256" key="4">
    <source>
        <dbReference type="ARBA" id="ARBA00016460"/>
    </source>
</evidence>
<evidence type="ECO:0000256" key="1">
    <source>
        <dbReference type="ARBA" id="ARBA00004672"/>
    </source>
</evidence>
<protein>
    <recommendedName>
        <fullName evidence="4 11">Phosphoribosylaminoimidazole-succinocarboxamide synthase</fullName>
        <ecNumber evidence="3 11">6.3.2.6</ecNumber>
    </recommendedName>
    <alternativeName>
        <fullName evidence="9 11">SAICAR synthetase</fullName>
    </alternativeName>
</protein>
<evidence type="ECO:0000256" key="5">
    <source>
        <dbReference type="ARBA" id="ARBA00022598"/>
    </source>
</evidence>
<keyword evidence="7 11" id="KW-0658">Purine biosynthesis</keyword>
<dbReference type="InterPro" id="IPR018236">
    <property type="entry name" value="SAICAR_synthetase_CS"/>
</dbReference>
<dbReference type="PROSITE" id="PS01058">
    <property type="entry name" value="SAICAR_SYNTHETASE_2"/>
    <property type="match status" value="1"/>
</dbReference>
<evidence type="ECO:0000256" key="2">
    <source>
        <dbReference type="ARBA" id="ARBA00010190"/>
    </source>
</evidence>
<proteinExistence type="inferred from homology"/>
<dbReference type="GO" id="GO:0004639">
    <property type="term" value="F:phosphoribosylaminoimidazolesuccinocarboxamide synthase activity"/>
    <property type="evidence" value="ECO:0007669"/>
    <property type="project" value="UniProtKB-UniRule"/>
</dbReference>
<evidence type="ECO:0000313" key="14">
    <source>
        <dbReference type="Proteomes" id="UP000318834"/>
    </source>
</evidence>
<sequence>MTNHESREVLQTSLPLPLYRRGKVRDVYETGRDLLIVATDRISAFDHVLPTPVPDKGRVLTSLSAFWFSRTASIVANHMMAWDPDEIVRRVPGLDAATLPVLAGRAMLVQRCERIDVECVVRGYLTGSAWEEYRRTGAVAGVALPPGLRNGDALPEPIFTPATKAATGHDANITYADLIEMVGGPVAGDLRELSVRLYAFAATHAALCGLILADTKFEFGRRAGRVLLIDEALTPDSSRYWDAGSYPHSLLPFDKQYVRDYLNAIGWNHEPPVPALPAEVVAATRERYLETYRRLTGKDVTGDW</sequence>
<dbReference type="EC" id="6.3.2.6" evidence="3 11"/>
<evidence type="ECO:0000256" key="9">
    <source>
        <dbReference type="ARBA" id="ARBA00030409"/>
    </source>
</evidence>
<keyword evidence="8 11" id="KW-0067">ATP-binding</keyword>
<feature type="domain" description="SAICAR synthetase/ADE2 N-terminal" evidence="12">
    <location>
        <begin position="20"/>
        <end position="268"/>
    </location>
</feature>
<name>A0A537IUA8_9BACT</name>
<evidence type="ECO:0000256" key="6">
    <source>
        <dbReference type="ARBA" id="ARBA00022741"/>
    </source>
</evidence>
<keyword evidence="5 11" id="KW-0436">Ligase</keyword>
<dbReference type="HAMAP" id="MF_00137">
    <property type="entry name" value="SAICAR_synth"/>
    <property type="match status" value="1"/>
</dbReference>
<dbReference type="Pfam" id="PF01259">
    <property type="entry name" value="SAICAR_synt"/>
    <property type="match status" value="1"/>
</dbReference>
<organism evidence="13 14">
    <name type="scientific">Candidatus Segetimicrobium genomatis</name>
    <dbReference type="NCBI Taxonomy" id="2569760"/>
    <lineage>
        <taxon>Bacteria</taxon>
        <taxon>Bacillati</taxon>
        <taxon>Candidatus Sysuimicrobiota</taxon>
        <taxon>Candidatus Sysuimicrobiia</taxon>
        <taxon>Candidatus Sysuimicrobiales</taxon>
        <taxon>Candidatus Segetimicrobiaceae</taxon>
        <taxon>Candidatus Segetimicrobium</taxon>
    </lineage>
</organism>
<comment type="pathway">
    <text evidence="1 11">Purine metabolism; IMP biosynthesis via de novo pathway; 5-amino-1-(5-phospho-D-ribosyl)imidazole-4-carboxamide from 5-amino-1-(5-phospho-D-ribosyl)imidazole-4-carboxylate: step 1/2.</text>
</comment>